<sequence length="867" mass="98369">MESDNKPELRMILLGKDSSEISTVGNFILGREAFDTEAPPPLKEQQSERAGGMVEGRYITLINTPHLFDPQLSEQELNQRVRECVALCSPGPHVFLLVLQPENFTMNDCITLRNVLNTYSPLSMKYSLVLTTSKAHGLFGVKGFLSVVIRECGGKHHQFTETIQYNKYQVIQLLEKIDEVVSMNAGNHLICEINESFEEALREGKLLVKPGQTCFAEKDGNRGGRKQSERKTPKQKVCEELRMVLLGKNSSAISRVGNFILDRDAFNTEAPPPSVEKHSVRAAGMVEGRYITLINTPQLFHPQVSLFQITVQIKECMILCSPGPHVLVLVLQPDDFTERDRHRLNYILRTLSEDAYKHTLILIKQKQQSGSCEHPVQRKTIATLFEEHSNRIIKLECSRSDLVDMIKRMVDLNGGRHLEWEEYEEAPPASEQQQHRQMPTQSEIMDKPSPLKLSQRLNLVLCGSNRVMKSSISDLILGQRELRPDSSSVCVRREAEVCGHQITLVELPALYNNYFSEKEVMRDTLRCVIHCDPGIHAFLLILPEGHLADEDKGELEMLQRIFGSTLNSYIIFLINTESLQEGMEIDKETKTFTETYRGGYYTFGHVPDVSGLMERVQELLLENNGDVYTPLVFLNEQIGTQIRRYKDEVSEMKKTIQTLQRKGKQKPDELRIVLLGKSGAGISSSGNTILGEEDIFREGMGAVPVTTLCQKETTEINEKSITVIDTPGFFQTNIPNEEIRKEIAKCITMAAPGPHVFLLVLTVGRFTQEEQEAVKMIQDLFGEESRRYTMVLFTRGDDLGKMSIEDFIKASVHSLQNIIYQCRNRYHVFNNRNPEDRMQVTDLLEKIDSMVAENGGSFYTDTKNVEA</sequence>
<keyword evidence="9" id="KW-0256">Endoplasmic reticulum</keyword>
<feature type="domain" description="AIG1-type G" evidence="17">
    <location>
        <begin position="667"/>
        <end position="867"/>
    </location>
</feature>
<dbReference type="STRING" id="7994.ENSAMXP00000052923"/>
<dbReference type="GO" id="GO:0005783">
    <property type="term" value="C:endoplasmic reticulum"/>
    <property type="evidence" value="ECO:0007669"/>
    <property type="project" value="UniProtKB-SubCell"/>
</dbReference>
<dbReference type="SUPFAM" id="SSF52540">
    <property type="entry name" value="P-loop containing nucleoside triphosphate hydrolases"/>
    <property type="match status" value="4"/>
</dbReference>
<accession>A0A3B1KEI5</accession>
<evidence type="ECO:0000256" key="12">
    <source>
        <dbReference type="ARBA" id="ARBA00023134"/>
    </source>
</evidence>
<dbReference type="GO" id="GO:0005794">
    <property type="term" value="C:Golgi apparatus"/>
    <property type="evidence" value="ECO:0007669"/>
    <property type="project" value="UniProtKB-SubCell"/>
</dbReference>
<keyword evidence="8" id="KW-0547">Nucleotide-binding</keyword>
<reference evidence="19" key="1">
    <citation type="submission" date="2013-03" db="EMBL/GenBank/DDBJ databases">
        <authorList>
            <person name="Jeffery W."/>
            <person name="Warren W."/>
            <person name="Wilson R.K."/>
        </authorList>
    </citation>
    <scope>NUCLEOTIDE SEQUENCE</scope>
    <source>
        <strain evidence="19">female</strain>
    </source>
</reference>
<dbReference type="GeneTree" id="ENSGT01120000271858"/>
<evidence type="ECO:0000256" key="7">
    <source>
        <dbReference type="ARBA" id="ARBA00022737"/>
    </source>
</evidence>
<reference evidence="18" key="3">
    <citation type="submission" date="2025-08" db="UniProtKB">
        <authorList>
            <consortium name="Ensembl"/>
        </authorList>
    </citation>
    <scope>IDENTIFICATION</scope>
</reference>
<dbReference type="Pfam" id="PF04548">
    <property type="entry name" value="AIG1"/>
    <property type="match status" value="4"/>
</dbReference>
<dbReference type="AlphaFoldDB" id="A0A3B1KEI5"/>
<evidence type="ECO:0000256" key="11">
    <source>
        <dbReference type="ARBA" id="ARBA00023128"/>
    </source>
</evidence>
<evidence type="ECO:0000313" key="18">
    <source>
        <dbReference type="Ensembl" id="ENSAMXP00000052923.1"/>
    </source>
</evidence>
<keyword evidence="19" id="KW-1185">Reference proteome</keyword>
<evidence type="ECO:0000256" key="16">
    <source>
        <dbReference type="SAM" id="Coils"/>
    </source>
</evidence>
<dbReference type="InParanoid" id="A0A3B1KEI5"/>
<evidence type="ECO:0000256" key="2">
    <source>
        <dbReference type="ARBA" id="ARBA00004240"/>
    </source>
</evidence>
<evidence type="ECO:0000256" key="6">
    <source>
        <dbReference type="ARBA" id="ARBA00022490"/>
    </source>
</evidence>
<keyword evidence="11" id="KW-0496">Mitochondrion</keyword>
<dbReference type="InterPro" id="IPR045058">
    <property type="entry name" value="GIMA/IAN/Toc"/>
</dbReference>
<dbReference type="FunCoup" id="A0A3B1KEI5">
    <property type="interactions" value="21"/>
</dbReference>
<dbReference type="Bgee" id="ENSAMXG00000038580">
    <property type="expression patterns" value="Expressed in intestine"/>
</dbReference>
<keyword evidence="7" id="KW-0677">Repeat</keyword>
<evidence type="ECO:0000256" key="13">
    <source>
        <dbReference type="ARBA" id="ARBA00056809"/>
    </source>
</evidence>
<reference evidence="18" key="4">
    <citation type="submission" date="2025-09" db="UniProtKB">
        <authorList>
            <consortium name="Ensembl"/>
        </authorList>
    </citation>
    <scope>IDENTIFICATION</scope>
</reference>
<evidence type="ECO:0000256" key="1">
    <source>
        <dbReference type="ARBA" id="ARBA00004173"/>
    </source>
</evidence>
<comment type="similarity">
    <text evidence="5">Belongs to the TRAFAC class TrmE-Era-EngA-EngB-Septin-like GTPase superfamily. AIG1/Toc34/Toc159-like paraseptin GTPase family. IAN subfamily.</text>
</comment>
<dbReference type="PROSITE" id="PS51720">
    <property type="entry name" value="G_AIG1"/>
    <property type="match status" value="1"/>
</dbReference>
<dbReference type="InterPro" id="IPR006703">
    <property type="entry name" value="G_AIG1"/>
</dbReference>
<organism evidence="18 19">
    <name type="scientific">Astyanax mexicanus</name>
    <name type="common">Blind cave fish</name>
    <name type="synonym">Astyanax fasciatus mexicanus</name>
    <dbReference type="NCBI Taxonomy" id="7994"/>
    <lineage>
        <taxon>Eukaryota</taxon>
        <taxon>Metazoa</taxon>
        <taxon>Chordata</taxon>
        <taxon>Craniata</taxon>
        <taxon>Vertebrata</taxon>
        <taxon>Euteleostomi</taxon>
        <taxon>Actinopterygii</taxon>
        <taxon>Neopterygii</taxon>
        <taxon>Teleostei</taxon>
        <taxon>Ostariophysi</taxon>
        <taxon>Characiformes</taxon>
        <taxon>Characoidei</taxon>
        <taxon>Acestrorhamphidae</taxon>
        <taxon>Acestrorhamphinae</taxon>
        <taxon>Astyanax</taxon>
    </lineage>
</organism>
<evidence type="ECO:0000256" key="3">
    <source>
        <dbReference type="ARBA" id="ARBA00004514"/>
    </source>
</evidence>
<keyword evidence="16" id="KW-0175">Coiled coil</keyword>
<dbReference type="GO" id="GO:0005739">
    <property type="term" value="C:mitochondrion"/>
    <property type="evidence" value="ECO:0007669"/>
    <property type="project" value="UniProtKB-SubCell"/>
</dbReference>
<keyword evidence="12" id="KW-0342">GTP-binding</keyword>
<evidence type="ECO:0000259" key="17">
    <source>
        <dbReference type="PROSITE" id="PS51720"/>
    </source>
</evidence>
<protein>
    <recommendedName>
        <fullName evidence="14">GTPase IMAP family member 8</fullName>
    </recommendedName>
    <alternativeName>
        <fullName evidence="15">Immune-associated nucleotide-binding protein 9</fullName>
    </alternativeName>
</protein>
<dbReference type="InterPro" id="IPR027417">
    <property type="entry name" value="P-loop_NTPase"/>
</dbReference>
<evidence type="ECO:0000256" key="8">
    <source>
        <dbReference type="ARBA" id="ARBA00022741"/>
    </source>
</evidence>
<evidence type="ECO:0000256" key="10">
    <source>
        <dbReference type="ARBA" id="ARBA00023034"/>
    </source>
</evidence>
<dbReference type="Gene3D" id="3.40.50.300">
    <property type="entry name" value="P-loop containing nucleotide triphosphate hydrolases"/>
    <property type="match status" value="4"/>
</dbReference>
<proteinExistence type="inferred from homology"/>
<dbReference type="Proteomes" id="UP000018467">
    <property type="component" value="Unassembled WGS sequence"/>
</dbReference>
<reference evidence="19" key="2">
    <citation type="journal article" date="2014" name="Nat. Commun.">
        <title>The cavefish genome reveals candidate genes for eye loss.</title>
        <authorList>
            <person name="McGaugh S.E."/>
            <person name="Gross J.B."/>
            <person name="Aken B."/>
            <person name="Blin M."/>
            <person name="Borowsky R."/>
            <person name="Chalopin D."/>
            <person name="Hinaux H."/>
            <person name="Jeffery W.R."/>
            <person name="Keene A."/>
            <person name="Ma L."/>
            <person name="Minx P."/>
            <person name="Murphy D."/>
            <person name="O'Quin K.E."/>
            <person name="Retaux S."/>
            <person name="Rohner N."/>
            <person name="Searle S.M."/>
            <person name="Stahl B.A."/>
            <person name="Tabin C."/>
            <person name="Volff J.N."/>
            <person name="Yoshizawa M."/>
            <person name="Warren W.C."/>
        </authorList>
    </citation>
    <scope>NUCLEOTIDE SEQUENCE [LARGE SCALE GENOMIC DNA]</scope>
    <source>
        <strain evidence="19">female</strain>
    </source>
</reference>
<evidence type="ECO:0000256" key="9">
    <source>
        <dbReference type="ARBA" id="ARBA00022824"/>
    </source>
</evidence>
<keyword evidence="6" id="KW-0963">Cytoplasm</keyword>
<name>A0A3B1KEI5_ASTMX</name>
<dbReference type="CDD" id="cd01852">
    <property type="entry name" value="AIG1"/>
    <property type="match status" value="1"/>
</dbReference>
<evidence type="ECO:0000256" key="14">
    <source>
        <dbReference type="ARBA" id="ARBA00073539"/>
    </source>
</evidence>
<dbReference type="PANTHER" id="PTHR10903">
    <property type="entry name" value="GTPASE, IMAP FAMILY MEMBER-RELATED"/>
    <property type="match status" value="1"/>
</dbReference>
<dbReference type="GO" id="GO:0005525">
    <property type="term" value="F:GTP binding"/>
    <property type="evidence" value="ECO:0007669"/>
    <property type="project" value="UniProtKB-KW"/>
</dbReference>
<evidence type="ECO:0000256" key="4">
    <source>
        <dbReference type="ARBA" id="ARBA00004555"/>
    </source>
</evidence>
<keyword evidence="10" id="KW-0333">Golgi apparatus</keyword>
<evidence type="ECO:0000313" key="19">
    <source>
        <dbReference type="Proteomes" id="UP000018467"/>
    </source>
</evidence>
<evidence type="ECO:0000256" key="5">
    <source>
        <dbReference type="ARBA" id="ARBA00008535"/>
    </source>
</evidence>
<evidence type="ECO:0000256" key="15">
    <source>
        <dbReference type="ARBA" id="ARBA00077278"/>
    </source>
</evidence>
<dbReference type="Ensembl" id="ENSAMXT00000035345.1">
    <property type="protein sequence ID" value="ENSAMXP00000052923.1"/>
    <property type="gene ID" value="ENSAMXG00000038580.1"/>
</dbReference>
<comment type="function">
    <text evidence="13">Exerts an anti-apoptotic effect in the immune system and is involved in responses to infections.</text>
</comment>
<dbReference type="GO" id="GO:0005829">
    <property type="term" value="C:cytosol"/>
    <property type="evidence" value="ECO:0007669"/>
    <property type="project" value="UniProtKB-SubCell"/>
</dbReference>
<comment type="subcellular location">
    <subcellularLocation>
        <location evidence="3">Cytoplasm</location>
        <location evidence="3">Cytosol</location>
    </subcellularLocation>
    <subcellularLocation>
        <location evidence="2">Endoplasmic reticulum</location>
    </subcellularLocation>
    <subcellularLocation>
        <location evidence="4">Golgi apparatus</location>
    </subcellularLocation>
    <subcellularLocation>
        <location evidence="1">Mitochondrion</location>
    </subcellularLocation>
</comment>
<feature type="coiled-coil region" evidence="16">
    <location>
        <begin position="635"/>
        <end position="662"/>
    </location>
</feature>
<dbReference type="FunFam" id="3.40.50.300:FF:000536">
    <property type="entry name" value="GTPase IMAP family member 8"/>
    <property type="match status" value="1"/>
</dbReference>
<dbReference type="PANTHER" id="PTHR10903:SF188">
    <property type="entry name" value="GTPASE IMAP FAMILY MEMBER 2-LIKE-RELATED"/>
    <property type="match status" value="1"/>
</dbReference>